<reference evidence="6 7" key="1">
    <citation type="journal article" date="2014" name="World J. Microbiol. Biotechnol.">
        <title>Biodiversity and physiological characteristics of Antarctic and Arctic lichens-associated bacteria.</title>
        <authorList>
            <person name="Lee Y.M."/>
            <person name="Kim E.H."/>
            <person name="Lee H.K."/>
            <person name="Hong S.G."/>
        </authorList>
    </citation>
    <scope>NUCLEOTIDE SEQUENCE [LARGE SCALE GENOMIC DNA]</scope>
    <source>
        <strain evidence="6 7">PAMC 26569</strain>
    </source>
</reference>
<evidence type="ECO:0000313" key="6">
    <source>
        <dbReference type="EMBL" id="QKE90504.1"/>
    </source>
</evidence>
<dbReference type="SUPFAM" id="SSF53850">
    <property type="entry name" value="Periplasmic binding protein-like II"/>
    <property type="match status" value="1"/>
</dbReference>
<keyword evidence="2" id="KW-0805">Transcription regulation</keyword>
<dbReference type="InterPro" id="IPR005119">
    <property type="entry name" value="LysR_subst-bd"/>
</dbReference>
<feature type="domain" description="HTH lysR-type" evidence="5">
    <location>
        <begin position="1"/>
        <end position="61"/>
    </location>
</feature>
<dbReference type="EMBL" id="CP053708">
    <property type="protein sequence ID" value="QKE90504.1"/>
    <property type="molecule type" value="Genomic_DNA"/>
</dbReference>
<evidence type="ECO:0000256" key="3">
    <source>
        <dbReference type="ARBA" id="ARBA00023125"/>
    </source>
</evidence>
<dbReference type="GO" id="GO:0003700">
    <property type="term" value="F:DNA-binding transcription factor activity"/>
    <property type="evidence" value="ECO:0007669"/>
    <property type="project" value="InterPro"/>
</dbReference>
<proteinExistence type="inferred from homology"/>
<gene>
    <name evidence="6" type="ORF">HN018_11065</name>
</gene>
<dbReference type="Pfam" id="PF00126">
    <property type="entry name" value="HTH_1"/>
    <property type="match status" value="1"/>
</dbReference>
<dbReference type="CDD" id="cd08474">
    <property type="entry name" value="PBP2_CrgA_like_5"/>
    <property type="match status" value="1"/>
</dbReference>
<dbReference type="Proteomes" id="UP000500767">
    <property type="component" value="Chromosome"/>
</dbReference>
<dbReference type="PANTHER" id="PTHR30537:SF1">
    <property type="entry name" value="HTH-TYPE TRANSCRIPTIONAL REGULATOR PGRR"/>
    <property type="match status" value="1"/>
</dbReference>
<evidence type="ECO:0000256" key="2">
    <source>
        <dbReference type="ARBA" id="ARBA00023015"/>
    </source>
</evidence>
<dbReference type="InterPro" id="IPR000847">
    <property type="entry name" value="LysR_HTH_N"/>
</dbReference>
<dbReference type="PROSITE" id="PS50931">
    <property type="entry name" value="HTH_LYSR"/>
    <property type="match status" value="1"/>
</dbReference>
<keyword evidence="4" id="KW-0804">Transcription</keyword>
<sequence>MERGTLDDLAAFAAVARTRSFTRAAPGLGLSVSALSYAIKRLERRLGTRLLQRNSRSVAPTSAGARLLETLEPALGDVEHALQELDRDRSAVTGIVRITATRQGYEAVIRPILGEFARRYPEAQVEVLIEYEFRDIIAASIDAGIRMGEKLEQDMIAVRVGPRLRMAMIASPAYLAGGNTPHEPGDLRHHRCIRYRMRAGGVVIPWEFDRDGHAVSVDVAGPLTVNEPELAVDAALDGLGLAYVLEERAASHIAAGRLVRLLEDWTQPFPGFFLYYPSRRQLQPTLAALIEILRRAV</sequence>
<dbReference type="Pfam" id="PF03466">
    <property type="entry name" value="LysR_substrate"/>
    <property type="match status" value="1"/>
</dbReference>
<keyword evidence="3" id="KW-0238">DNA-binding</keyword>
<dbReference type="KEGG" id="lck:HN018_11065"/>
<dbReference type="PANTHER" id="PTHR30537">
    <property type="entry name" value="HTH-TYPE TRANSCRIPTIONAL REGULATOR"/>
    <property type="match status" value="1"/>
</dbReference>
<evidence type="ECO:0000259" key="5">
    <source>
        <dbReference type="PROSITE" id="PS50931"/>
    </source>
</evidence>
<evidence type="ECO:0000256" key="4">
    <source>
        <dbReference type="ARBA" id="ARBA00023163"/>
    </source>
</evidence>
<dbReference type="AlphaFoldDB" id="A0A6M8HQ00"/>
<dbReference type="SUPFAM" id="SSF46785">
    <property type="entry name" value="Winged helix' DNA-binding domain"/>
    <property type="match status" value="1"/>
</dbReference>
<dbReference type="InterPro" id="IPR058163">
    <property type="entry name" value="LysR-type_TF_proteobact-type"/>
</dbReference>
<accession>A0A6M8HQ00</accession>
<dbReference type="FunFam" id="1.10.10.10:FF:000001">
    <property type="entry name" value="LysR family transcriptional regulator"/>
    <property type="match status" value="1"/>
</dbReference>
<protein>
    <submittedName>
        <fullName evidence="6">LysR family transcriptional regulator</fullName>
    </submittedName>
</protein>
<comment type="similarity">
    <text evidence="1">Belongs to the LysR transcriptional regulatory family.</text>
</comment>
<dbReference type="GO" id="GO:0043565">
    <property type="term" value="F:sequence-specific DNA binding"/>
    <property type="evidence" value="ECO:0007669"/>
    <property type="project" value="TreeGrafter"/>
</dbReference>
<dbReference type="GO" id="GO:0006351">
    <property type="term" value="P:DNA-templated transcription"/>
    <property type="evidence" value="ECO:0007669"/>
    <property type="project" value="TreeGrafter"/>
</dbReference>
<dbReference type="Gene3D" id="3.40.190.290">
    <property type="match status" value="1"/>
</dbReference>
<dbReference type="RefSeq" id="WP_171835452.1">
    <property type="nucleotide sequence ID" value="NZ_CP053708.1"/>
</dbReference>
<evidence type="ECO:0000313" key="7">
    <source>
        <dbReference type="Proteomes" id="UP000500767"/>
    </source>
</evidence>
<keyword evidence="7" id="KW-1185">Reference proteome</keyword>
<evidence type="ECO:0000256" key="1">
    <source>
        <dbReference type="ARBA" id="ARBA00009437"/>
    </source>
</evidence>
<dbReference type="Gene3D" id="1.10.10.10">
    <property type="entry name" value="Winged helix-like DNA-binding domain superfamily/Winged helix DNA-binding domain"/>
    <property type="match status" value="1"/>
</dbReference>
<name>A0A6M8HQ00_9PROT</name>
<dbReference type="InterPro" id="IPR036388">
    <property type="entry name" value="WH-like_DNA-bd_sf"/>
</dbReference>
<organism evidence="6 7">
    <name type="scientific">Lichenicola cladoniae</name>
    <dbReference type="NCBI Taxonomy" id="1484109"/>
    <lineage>
        <taxon>Bacteria</taxon>
        <taxon>Pseudomonadati</taxon>
        <taxon>Pseudomonadota</taxon>
        <taxon>Alphaproteobacteria</taxon>
        <taxon>Acetobacterales</taxon>
        <taxon>Acetobacteraceae</taxon>
        <taxon>Lichenicola</taxon>
    </lineage>
</organism>
<dbReference type="InterPro" id="IPR036390">
    <property type="entry name" value="WH_DNA-bd_sf"/>
</dbReference>